<dbReference type="InterPro" id="IPR001245">
    <property type="entry name" value="Ser-Thr/Tyr_kinase_cat_dom"/>
</dbReference>
<feature type="compositionally biased region" description="Basic and acidic residues" evidence="1">
    <location>
        <begin position="161"/>
        <end position="173"/>
    </location>
</feature>
<feature type="compositionally biased region" description="Polar residues" evidence="1">
    <location>
        <begin position="592"/>
        <end position="621"/>
    </location>
</feature>
<dbReference type="InterPro" id="IPR000719">
    <property type="entry name" value="Prot_kinase_dom"/>
</dbReference>
<dbReference type="Gene3D" id="1.10.510.10">
    <property type="entry name" value="Transferase(Phosphotransferase) domain 1"/>
    <property type="match status" value="1"/>
</dbReference>
<accession>A0A7S1A2B7</accession>
<sequence>MLLEEGFPPGEDPVLAALSRYRQTAGIFPPPDSSISPTNTSEESFEHRQPSQEQGVAPLQWPATPQPLPDASPISSELGRQHLVVTETHQRLPTTQLSRQRKSYRTEVDRELEDHGECVGCGFLGFDSWVSDKEDHVGSAGISWVNWLFGKQPRASLGDGARARESMQRDSSRQGKLQGGGNMVGASVEQELDFARHGRSLEEMAVESPQGMGFSAMTTGWQPDCHQAQISSRTGSKVFPEVFASAGPDCLGSVPSHASEDDARGAGIEVDALPNFSSASAGCGLGRTGHARVSSGAAALATEMISAQPVGNEKRRQLLTALRQRAAGRDELAAPLAVIPGQQTSRENAAWLSWMVWSDPLDVSHKQGVCARPLSEVLNGGCGGPEWQLSVAHQICAALAGLHQCGKCHGGLAPRNIWVSPSGDVGILETGLVGALMEAGMLHDNDLLACQLGIEFARYLSPECWEMPPRVGQAADIWSLGLVLLEVLGAKGVPHPECATLLQLCGKVLPPHLQSAPQVSHEGLFGRLPQETRCVVQACLDVSAGLRPSAQRVLAEFISHRHVSHDLWGGSGSHREACFGSESATPQVQKMVNNSSQRSDTLGTSTRCTDLTESSVPQNSHLGPLYPDLQLYQESEALQEPIDVRIGDANLYPETAASLVVAAAARSGAIPRPGNMTPPAISSSSMSGSSPKTEESRGRYPSISDEGAPQRTAPSWSGGQQDRGRQHCQPVHPDSTWVSSSATGDRGQAPAVQRGCLESSQRGMPRDGFPHPSRSVSRGREPSGAANRSHSRDPSRGPGVRRLPGVRESRHQAPPPPPEARIEARRLPTLDCAVADGPTVRRHASAELSDPRPPSPQRPSEARMRSASVDPDLVRRPERRGPSSRPPDPPPPPPPPHSHSDSGLMGRRR</sequence>
<name>A0A7S1A2B7_NOCSC</name>
<dbReference type="GO" id="GO:0005737">
    <property type="term" value="C:cytoplasm"/>
    <property type="evidence" value="ECO:0007669"/>
    <property type="project" value="TreeGrafter"/>
</dbReference>
<evidence type="ECO:0000259" key="2">
    <source>
        <dbReference type="PROSITE" id="PS50011"/>
    </source>
</evidence>
<dbReference type="GO" id="GO:0005524">
    <property type="term" value="F:ATP binding"/>
    <property type="evidence" value="ECO:0007669"/>
    <property type="project" value="InterPro"/>
</dbReference>
<protein>
    <recommendedName>
        <fullName evidence="2">Protein kinase domain-containing protein</fullName>
    </recommendedName>
</protein>
<evidence type="ECO:0000313" key="3">
    <source>
        <dbReference type="EMBL" id="CAD8840431.1"/>
    </source>
</evidence>
<dbReference type="Pfam" id="PF07714">
    <property type="entry name" value="PK_Tyr_Ser-Thr"/>
    <property type="match status" value="1"/>
</dbReference>
<feature type="domain" description="Protein kinase" evidence="2">
    <location>
        <begin position="228"/>
        <end position="563"/>
    </location>
</feature>
<feature type="region of interest" description="Disordered" evidence="1">
    <location>
        <begin position="25"/>
        <end position="75"/>
    </location>
</feature>
<dbReference type="SMART" id="SM00220">
    <property type="entry name" value="S_TKc"/>
    <property type="match status" value="1"/>
</dbReference>
<dbReference type="InterPro" id="IPR011009">
    <property type="entry name" value="Kinase-like_dom_sf"/>
</dbReference>
<organism evidence="3">
    <name type="scientific">Noctiluca scintillans</name>
    <name type="common">Sea sparkle</name>
    <name type="synonym">Red tide dinoflagellate</name>
    <dbReference type="NCBI Taxonomy" id="2966"/>
    <lineage>
        <taxon>Eukaryota</taxon>
        <taxon>Sar</taxon>
        <taxon>Alveolata</taxon>
        <taxon>Dinophyceae</taxon>
        <taxon>Noctilucales</taxon>
        <taxon>Noctilucaceae</taxon>
        <taxon>Noctiluca</taxon>
    </lineage>
</organism>
<evidence type="ECO:0000256" key="1">
    <source>
        <dbReference type="SAM" id="MobiDB-lite"/>
    </source>
</evidence>
<dbReference type="EMBL" id="HBFQ01021171">
    <property type="protein sequence ID" value="CAD8840431.1"/>
    <property type="molecule type" value="Transcribed_RNA"/>
</dbReference>
<dbReference type="PANTHER" id="PTHR24361:SF785">
    <property type="entry name" value="DUAL SPECIFICITY MITOGEN-ACTIVATED PROTEIN KINASE KINASE 1"/>
    <property type="match status" value="1"/>
</dbReference>
<feature type="region of interest" description="Disordered" evidence="1">
    <location>
        <begin position="157"/>
        <end position="182"/>
    </location>
</feature>
<feature type="compositionally biased region" description="Pro residues" evidence="1">
    <location>
        <begin position="884"/>
        <end position="897"/>
    </location>
</feature>
<feature type="compositionally biased region" description="Basic and acidic residues" evidence="1">
    <location>
        <begin position="872"/>
        <end position="881"/>
    </location>
</feature>
<dbReference type="PROSITE" id="PS50011">
    <property type="entry name" value="PROTEIN_KINASE_DOM"/>
    <property type="match status" value="1"/>
</dbReference>
<dbReference type="PANTHER" id="PTHR24361">
    <property type="entry name" value="MITOGEN-ACTIVATED KINASE KINASE KINASE"/>
    <property type="match status" value="1"/>
</dbReference>
<dbReference type="GO" id="GO:0004674">
    <property type="term" value="F:protein serine/threonine kinase activity"/>
    <property type="evidence" value="ECO:0007669"/>
    <property type="project" value="TreeGrafter"/>
</dbReference>
<dbReference type="InterPro" id="IPR053235">
    <property type="entry name" value="Ser_Thr_kinase"/>
</dbReference>
<proteinExistence type="predicted"/>
<dbReference type="SUPFAM" id="SSF56112">
    <property type="entry name" value="Protein kinase-like (PK-like)"/>
    <property type="match status" value="1"/>
</dbReference>
<feature type="region of interest" description="Disordered" evidence="1">
    <location>
        <begin position="669"/>
        <end position="909"/>
    </location>
</feature>
<dbReference type="AlphaFoldDB" id="A0A7S1A2B7"/>
<reference evidence="3" key="1">
    <citation type="submission" date="2021-01" db="EMBL/GenBank/DDBJ databases">
        <authorList>
            <person name="Corre E."/>
            <person name="Pelletier E."/>
            <person name="Niang G."/>
            <person name="Scheremetjew M."/>
            <person name="Finn R."/>
            <person name="Kale V."/>
            <person name="Holt S."/>
            <person name="Cochrane G."/>
            <person name="Meng A."/>
            <person name="Brown T."/>
            <person name="Cohen L."/>
        </authorList>
    </citation>
    <scope>NUCLEOTIDE SEQUENCE</scope>
</reference>
<gene>
    <name evidence="3" type="ORF">NSCI0253_LOCUS14779</name>
</gene>
<feature type="compositionally biased region" description="Polar residues" evidence="1">
    <location>
        <begin position="33"/>
        <end position="42"/>
    </location>
</feature>
<feature type="region of interest" description="Disordered" evidence="1">
    <location>
        <begin position="592"/>
        <end position="622"/>
    </location>
</feature>